<dbReference type="SUPFAM" id="SSF46689">
    <property type="entry name" value="Homeodomain-like"/>
    <property type="match status" value="1"/>
</dbReference>
<dbReference type="EMBL" id="JAAGWH010000013">
    <property type="protein sequence ID" value="NEK93927.1"/>
    <property type="molecule type" value="Genomic_DNA"/>
</dbReference>
<evidence type="ECO:0000259" key="6">
    <source>
        <dbReference type="PROSITE" id="PS50977"/>
    </source>
</evidence>
<name>A0A6P0H9E6_9ACTN</name>
<keyword evidence="9" id="KW-1185">Reference proteome</keyword>
<evidence type="ECO:0000256" key="5">
    <source>
        <dbReference type="PROSITE-ProRule" id="PRU00335"/>
    </source>
</evidence>
<dbReference type="InterPro" id="IPR036271">
    <property type="entry name" value="Tet_transcr_reg_TetR-rel_C_sf"/>
</dbReference>
<evidence type="ECO:0000313" key="10">
    <source>
        <dbReference type="Proteomes" id="UP000471152"/>
    </source>
</evidence>
<dbReference type="Pfam" id="PF02909">
    <property type="entry name" value="TetR_C_1"/>
    <property type="match status" value="1"/>
</dbReference>
<dbReference type="Proteomes" id="UP000471152">
    <property type="component" value="Unassembled WGS sequence"/>
</dbReference>
<evidence type="ECO:0000256" key="3">
    <source>
        <dbReference type="ARBA" id="ARBA00023125"/>
    </source>
</evidence>
<keyword evidence="3 5" id="KW-0238">DNA-binding</keyword>
<dbReference type="PANTHER" id="PTHR30055">
    <property type="entry name" value="HTH-TYPE TRANSCRIPTIONAL REGULATOR RUTR"/>
    <property type="match status" value="1"/>
</dbReference>
<dbReference type="GO" id="GO:0046677">
    <property type="term" value="P:response to antibiotic"/>
    <property type="evidence" value="ECO:0007669"/>
    <property type="project" value="InterPro"/>
</dbReference>
<sequence>MVDQARRAPLNRDRVLAAAVGLADAGGIESLSMRRLAQELGVVPMALYKHVSDKDALLDGMVDAVLGEIEPVTPGSDWRTAVQQRVLSARRAVLRHPWARKAIESRTSRSPVVLDHMEALAAAFRAGGFSADLTHHVLHTLGNRIWGFSPELFDAPHDPAAPVPSPAEQEVRSAEFGRRFPTVLEIAVTATRGDLGAVGGGCDEQFEFEFALDLLLDAFDRLREQGWSSAADPRRGGA</sequence>
<evidence type="ECO:0000256" key="1">
    <source>
        <dbReference type="ARBA" id="ARBA00022491"/>
    </source>
</evidence>
<reference evidence="7 9" key="1">
    <citation type="submission" date="2020-01" db="EMBL/GenBank/DDBJ databases">
        <title>the WGS Modestobacter muralis CPCC 204518.</title>
        <authorList>
            <person name="Jiang Z."/>
        </authorList>
    </citation>
    <scope>NUCLEOTIDE SEQUENCE [LARGE SCALE GENOMIC DNA]</scope>
    <source>
        <strain evidence="7 9">DSM 100205</strain>
    </source>
</reference>
<dbReference type="InterPro" id="IPR001647">
    <property type="entry name" value="HTH_TetR"/>
</dbReference>
<dbReference type="GO" id="GO:0000976">
    <property type="term" value="F:transcription cis-regulatory region binding"/>
    <property type="evidence" value="ECO:0007669"/>
    <property type="project" value="TreeGrafter"/>
</dbReference>
<keyword evidence="4" id="KW-0804">Transcription</keyword>
<dbReference type="GO" id="GO:0003700">
    <property type="term" value="F:DNA-binding transcription factor activity"/>
    <property type="evidence" value="ECO:0007669"/>
    <property type="project" value="TreeGrafter"/>
</dbReference>
<dbReference type="InterPro" id="IPR009057">
    <property type="entry name" value="Homeodomain-like_sf"/>
</dbReference>
<evidence type="ECO:0000256" key="4">
    <source>
        <dbReference type="ARBA" id="ARBA00023163"/>
    </source>
</evidence>
<dbReference type="EMBL" id="JAAGWB010000013">
    <property type="protein sequence ID" value="NEN50694.1"/>
    <property type="molecule type" value="Genomic_DNA"/>
</dbReference>
<comment type="caution">
    <text evidence="8">The sequence shown here is derived from an EMBL/GenBank/DDBJ whole genome shotgun (WGS) entry which is preliminary data.</text>
</comment>
<dbReference type="Gene3D" id="1.10.10.60">
    <property type="entry name" value="Homeodomain-like"/>
    <property type="match status" value="1"/>
</dbReference>
<dbReference type="SUPFAM" id="SSF48498">
    <property type="entry name" value="Tetracyclin repressor-like, C-terminal domain"/>
    <property type="match status" value="1"/>
</dbReference>
<dbReference type="Proteomes" id="UP000468828">
    <property type="component" value="Unassembled WGS sequence"/>
</dbReference>
<keyword evidence="1" id="KW-0678">Repressor</keyword>
<feature type="domain" description="HTH tetR-type" evidence="6">
    <location>
        <begin position="9"/>
        <end position="69"/>
    </location>
</feature>
<accession>A0A6P0H9E6</accession>
<dbReference type="Pfam" id="PF00440">
    <property type="entry name" value="TetR_N"/>
    <property type="match status" value="1"/>
</dbReference>
<dbReference type="RefSeq" id="WP_163610309.1">
    <property type="nucleotide sequence ID" value="NZ_JAAGWB010000013.1"/>
</dbReference>
<dbReference type="Gene3D" id="1.10.357.10">
    <property type="entry name" value="Tetracycline Repressor, domain 2"/>
    <property type="match status" value="1"/>
</dbReference>
<feature type="DNA-binding region" description="H-T-H motif" evidence="5">
    <location>
        <begin position="32"/>
        <end position="51"/>
    </location>
</feature>
<evidence type="ECO:0000256" key="2">
    <source>
        <dbReference type="ARBA" id="ARBA00023015"/>
    </source>
</evidence>
<dbReference type="InterPro" id="IPR050109">
    <property type="entry name" value="HTH-type_TetR-like_transc_reg"/>
</dbReference>
<evidence type="ECO:0000313" key="9">
    <source>
        <dbReference type="Proteomes" id="UP000468828"/>
    </source>
</evidence>
<dbReference type="PROSITE" id="PS50977">
    <property type="entry name" value="HTH_TETR_2"/>
    <property type="match status" value="1"/>
</dbReference>
<evidence type="ECO:0000313" key="7">
    <source>
        <dbReference type="EMBL" id="NEK93927.1"/>
    </source>
</evidence>
<dbReference type="GO" id="GO:0045892">
    <property type="term" value="P:negative regulation of DNA-templated transcription"/>
    <property type="evidence" value="ECO:0007669"/>
    <property type="project" value="InterPro"/>
</dbReference>
<dbReference type="AlphaFoldDB" id="A0A6P0H9E6"/>
<proteinExistence type="predicted"/>
<evidence type="ECO:0000313" key="8">
    <source>
        <dbReference type="EMBL" id="NEN50694.1"/>
    </source>
</evidence>
<gene>
    <name evidence="8" type="ORF">G3R41_07020</name>
    <name evidence="7" type="ORF">GCU67_07020</name>
</gene>
<dbReference type="InterPro" id="IPR004111">
    <property type="entry name" value="Repressor_TetR_C"/>
</dbReference>
<reference evidence="8 10" key="2">
    <citation type="submission" date="2020-02" db="EMBL/GenBank/DDBJ databases">
        <title>The WGS of Modestobacter muralis DSM 100205.</title>
        <authorList>
            <person name="Jiang Z."/>
        </authorList>
    </citation>
    <scope>NUCLEOTIDE SEQUENCE [LARGE SCALE GENOMIC DNA]</scope>
    <source>
        <strain evidence="8 10">DSM 100205</strain>
    </source>
</reference>
<keyword evidence="2" id="KW-0805">Transcription regulation</keyword>
<dbReference type="PANTHER" id="PTHR30055:SF151">
    <property type="entry name" value="TRANSCRIPTIONAL REGULATORY PROTEIN"/>
    <property type="match status" value="1"/>
</dbReference>
<dbReference type="PRINTS" id="PR00400">
    <property type="entry name" value="TETREPRESSOR"/>
</dbReference>
<organism evidence="8 10">
    <name type="scientific">Modestobacter muralis</name>
    <dbReference type="NCBI Taxonomy" id="1608614"/>
    <lineage>
        <taxon>Bacteria</taxon>
        <taxon>Bacillati</taxon>
        <taxon>Actinomycetota</taxon>
        <taxon>Actinomycetes</taxon>
        <taxon>Geodermatophilales</taxon>
        <taxon>Geodermatophilaceae</taxon>
        <taxon>Modestobacter</taxon>
    </lineage>
</organism>
<dbReference type="InterPro" id="IPR003012">
    <property type="entry name" value="Tet_transcr_reg_TetR"/>
</dbReference>
<protein>
    <submittedName>
        <fullName evidence="8">TetR family transcriptional regulator</fullName>
    </submittedName>
</protein>